<evidence type="ECO:0000256" key="3">
    <source>
        <dbReference type="ARBA" id="ARBA00022801"/>
    </source>
</evidence>
<feature type="active site" description="Charge relay system" evidence="5">
    <location>
        <position position="434"/>
    </location>
</feature>
<dbReference type="EMBL" id="JBELOE010000143">
    <property type="protein sequence ID" value="MER2491655.1"/>
    <property type="molecule type" value="Genomic_DNA"/>
</dbReference>
<dbReference type="PANTHER" id="PTHR43806">
    <property type="entry name" value="PEPTIDASE S8"/>
    <property type="match status" value="1"/>
</dbReference>
<gene>
    <name evidence="8" type="ORF">ABS311_07145</name>
</gene>
<dbReference type="PROSITE" id="PS51892">
    <property type="entry name" value="SUBTILASE"/>
    <property type="match status" value="1"/>
</dbReference>
<dbReference type="Gene3D" id="3.40.50.200">
    <property type="entry name" value="Peptidase S8/S53 domain"/>
    <property type="match status" value="1"/>
</dbReference>
<reference evidence="8 9" key="1">
    <citation type="submission" date="2024-06" db="EMBL/GenBank/DDBJ databases">
        <authorList>
            <person name="Chen R.Y."/>
        </authorList>
    </citation>
    <scope>NUCLEOTIDE SEQUENCE [LARGE SCALE GENOMIC DNA]</scope>
    <source>
        <strain evidence="8 9">D2</strain>
    </source>
</reference>
<feature type="active site" description="Charge relay system" evidence="5">
    <location>
        <position position="279"/>
    </location>
</feature>
<accession>A0ABV1RFK5</accession>
<dbReference type="InterPro" id="IPR036852">
    <property type="entry name" value="Peptidase_S8/S53_dom_sf"/>
</dbReference>
<evidence type="ECO:0000256" key="6">
    <source>
        <dbReference type="SAM" id="SignalP"/>
    </source>
</evidence>
<dbReference type="PROSITE" id="PS00138">
    <property type="entry name" value="SUBTILASE_SER"/>
    <property type="match status" value="1"/>
</dbReference>
<comment type="caution">
    <text evidence="8">The sequence shown here is derived from an EMBL/GenBank/DDBJ whole genome shotgun (WGS) entry which is preliminary data.</text>
</comment>
<keyword evidence="6" id="KW-0732">Signal</keyword>
<evidence type="ECO:0000313" key="8">
    <source>
        <dbReference type="EMBL" id="MER2491655.1"/>
    </source>
</evidence>
<feature type="domain" description="Peptidase S8/S53" evidence="7">
    <location>
        <begin position="237"/>
        <end position="481"/>
    </location>
</feature>
<organism evidence="8 9">
    <name type="scientific">Catenovulum sediminis</name>
    <dbReference type="NCBI Taxonomy" id="1740262"/>
    <lineage>
        <taxon>Bacteria</taxon>
        <taxon>Pseudomonadati</taxon>
        <taxon>Pseudomonadota</taxon>
        <taxon>Gammaproteobacteria</taxon>
        <taxon>Alteromonadales</taxon>
        <taxon>Alteromonadaceae</taxon>
        <taxon>Catenovulum</taxon>
    </lineage>
</organism>
<dbReference type="Proteomes" id="UP001467690">
    <property type="component" value="Unassembled WGS sequence"/>
</dbReference>
<dbReference type="CDD" id="cd05561">
    <property type="entry name" value="Peptidases_S8_4"/>
    <property type="match status" value="1"/>
</dbReference>
<proteinExistence type="inferred from homology"/>
<dbReference type="InterPro" id="IPR023828">
    <property type="entry name" value="Peptidase_S8_Ser-AS"/>
</dbReference>
<dbReference type="Pfam" id="PF00082">
    <property type="entry name" value="Peptidase_S8"/>
    <property type="match status" value="1"/>
</dbReference>
<comment type="similarity">
    <text evidence="1 5">Belongs to the peptidase S8 family.</text>
</comment>
<evidence type="ECO:0000259" key="7">
    <source>
        <dbReference type="Pfam" id="PF00082"/>
    </source>
</evidence>
<keyword evidence="9" id="KW-1185">Reference proteome</keyword>
<feature type="signal peptide" evidence="6">
    <location>
        <begin position="1"/>
        <end position="26"/>
    </location>
</feature>
<dbReference type="InterPro" id="IPR015500">
    <property type="entry name" value="Peptidase_S8_subtilisin-rel"/>
</dbReference>
<dbReference type="PRINTS" id="PR00723">
    <property type="entry name" value="SUBTILISIN"/>
</dbReference>
<keyword evidence="3 5" id="KW-0378">Hydrolase</keyword>
<evidence type="ECO:0000256" key="2">
    <source>
        <dbReference type="ARBA" id="ARBA00022670"/>
    </source>
</evidence>
<dbReference type="RefSeq" id="WP_350401248.1">
    <property type="nucleotide sequence ID" value="NZ_JBELOE010000143.1"/>
</dbReference>
<dbReference type="SUPFAM" id="SSF52743">
    <property type="entry name" value="Subtilisin-like"/>
    <property type="match status" value="1"/>
</dbReference>
<sequence length="490" mass="52652">MKSLKRKKLSACLILPFSLICQLSLADPLSIDGALEQISQVPQDIVDEIQSIPTDNSNEPKIELPVELNAGLVTEGLATELDAELPLELGSVELQAELNSAGLSIEASVPQQIIGLNGQLKFAETLDEAGQLAVKQEWVMQISSQQMAQLNALVAQQQIKIIEQENLDALEVTVVRVHVDAQLDSLSALKAALLLDDEQVLSRNHIYQVQSSALNTQADMPAEKNMKTTKAKACAQAINIGMIDTAVDIYHPAFKRVQQAGRIIQQSFVDPDLAQPTQHGSAVAGLLVGEMANLQPLLPQGKIYSAAAFYTRPDGGQGATMFNLVKALNWLAKQPVSVINMSLTGPDNGLLKTAIEALSKQQITIVAAVGNAGPASPPLYPAAYAAVIGVTAVDHKNNIYRWAVRGKQVDFAATGVDVFVPRINGSIKTETGTSMASPIVAAHLLCLINGEKKWPQESRLMMRRYAQDLGELGKDDTYGYGLIGKVKSPD</sequence>
<keyword evidence="2 5" id="KW-0645">Protease</keyword>
<evidence type="ECO:0000256" key="5">
    <source>
        <dbReference type="PROSITE-ProRule" id="PRU01240"/>
    </source>
</evidence>
<keyword evidence="4 5" id="KW-0720">Serine protease</keyword>
<dbReference type="InterPro" id="IPR000209">
    <property type="entry name" value="Peptidase_S8/S53_dom"/>
</dbReference>
<feature type="active site" description="Charge relay system" evidence="5">
    <location>
        <position position="244"/>
    </location>
</feature>
<dbReference type="PANTHER" id="PTHR43806:SF11">
    <property type="entry name" value="CEREVISIN-RELATED"/>
    <property type="match status" value="1"/>
</dbReference>
<evidence type="ECO:0000256" key="1">
    <source>
        <dbReference type="ARBA" id="ARBA00011073"/>
    </source>
</evidence>
<evidence type="ECO:0000256" key="4">
    <source>
        <dbReference type="ARBA" id="ARBA00022825"/>
    </source>
</evidence>
<feature type="chain" id="PRO_5045964147" evidence="6">
    <location>
        <begin position="27"/>
        <end position="490"/>
    </location>
</feature>
<name>A0ABV1RFK5_9ALTE</name>
<dbReference type="InterPro" id="IPR050131">
    <property type="entry name" value="Peptidase_S8_subtilisin-like"/>
</dbReference>
<evidence type="ECO:0000313" key="9">
    <source>
        <dbReference type="Proteomes" id="UP001467690"/>
    </source>
</evidence>
<protein>
    <submittedName>
        <fullName evidence="8">S8 family serine peptidase</fullName>
    </submittedName>
</protein>